<name>A0A3M8W7S7_9ACTN</name>
<comment type="caution">
    <text evidence="3">The sequence shown here is derived from an EMBL/GenBank/DDBJ whole genome shotgun (WGS) entry which is preliminary data.</text>
</comment>
<organism evidence="3 4">
    <name type="scientific">Streptomyces botrytidirepellens</name>
    <dbReference type="NCBI Taxonomy" id="2486417"/>
    <lineage>
        <taxon>Bacteria</taxon>
        <taxon>Bacillati</taxon>
        <taxon>Actinomycetota</taxon>
        <taxon>Actinomycetes</taxon>
        <taxon>Kitasatosporales</taxon>
        <taxon>Streptomycetaceae</taxon>
        <taxon>Streptomyces</taxon>
    </lineage>
</organism>
<dbReference type="Gene3D" id="3.40.50.1820">
    <property type="entry name" value="alpha/beta hydrolase"/>
    <property type="match status" value="1"/>
</dbReference>
<dbReference type="Proteomes" id="UP000275401">
    <property type="component" value="Unassembled WGS sequence"/>
</dbReference>
<protein>
    <submittedName>
        <fullName evidence="3">Alpha/beta hydrolase</fullName>
    </submittedName>
</protein>
<dbReference type="SUPFAM" id="SSF53474">
    <property type="entry name" value="alpha/beta-Hydrolases"/>
    <property type="match status" value="1"/>
</dbReference>
<accession>A0A3M8W7S7</accession>
<sequence length="260" mass="27505">MTTHPTTPHLLQPYPGLPVTLTDVGEGRPVLLLHGGAGPASMTAITDRFAPTRRVLAPTHPGWDDTPRPDWFAGVDGLVETYLDLLDDLHLHDVLVLGSSFGGWLAAEMAVRDRGRRIGRLVLVGAIGPEVPGHPVRMPNQAPGQEPGQAPDGPDGPRPGPSPEAIRTMLAYTGPALADPKLLHRLGRVTVPTLAVWGENDAVVTPDFGRAYAAAIPDARFEVIPDAGHLPWREAPEATFAAIDAFVAAGEGPAQDSQSM</sequence>
<dbReference type="PANTHER" id="PTHR43689">
    <property type="entry name" value="HYDROLASE"/>
    <property type="match status" value="1"/>
</dbReference>
<feature type="region of interest" description="Disordered" evidence="1">
    <location>
        <begin position="132"/>
        <end position="164"/>
    </location>
</feature>
<keyword evidence="3" id="KW-0378">Hydrolase</keyword>
<dbReference type="AlphaFoldDB" id="A0A3M8W7S7"/>
<dbReference type="PANTHER" id="PTHR43689:SF8">
    <property type="entry name" value="ALPHA_BETA-HYDROLASES SUPERFAMILY PROTEIN"/>
    <property type="match status" value="1"/>
</dbReference>
<feature type="domain" description="AB hydrolase-1" evidence="2">
    <location>
        <begin position="30"/>
        <end position="241"/>
    </location>
</feature>
<dbReference type="GO" id="GO:0016787">
    <property type="term" value="F:hydrolase activity"/>
    <property type="evidence" value="ECO:0007669"/>
    <property type="project" value="UniProtKB-KW"/>
</dbReference>
<evidence type="ECO:0000256" key="1">
    <source>
        <dbReference type="SAM" id="MobiDB-lite"/>
    </source>
</evidence>
<evidence type="ECO:0000313" key="4">
    <source>
        <dbReference type="Proteomes" id="UP000275401"/>
    </source>
</evidence>
<dbReference type="EMBL" id="RIBZ01000234">
    <property type="protein sequence ID" value="RNG24093.1"/>
    <property type="molecule type" value="Genomic_DNA"/>
</dbReference>
<evidence type="ECO:0000313" key="3">
    <source>
        <dbReference type="EMBL" id="RNG24093.1"/>
    </source>
</evidence>
<gene>
    <name evidence="3" type="ORF">EEJ42_18045</name>
</gene>
<reference evidence="3 4" key="1">
    <citation type="submission" date="2018-11" db="EMBL/GenBank/DDBJ databases">
        <title>The Potential of Streptomyces as Biocontrol Agents against the Tomato grey mould, Botrytis cinerea (Gray mold) Frontiers in Microbiology.</title>
        <authorList>
            <person name="Li D."/>
        </authorList>
    </citation>
    <scope>NUCLEOTIDE SEQUENCE [LARGE SCALE GENOMIC DNA]</scope>
    <source>
        <strain evidence="3 4">NEAU-LD23</strain>
    </source>
</reference>
<dbReference type="InterPro" id="IPR029058">
    <property type="entry name" value="AB_hydrolase_fold"/>
</dbReference>
<dbReference type="InterPro" id="IPR000073">
    <property type="entry name" value="AB_hydrolase_1"/>
</dbReference>
<keyword evidence="4" id="KW-1185">Reference proteome</keyword>
<feature type="compositionally biased region" description="Low complexity" evidence="1">
    <location>
        <begin position="139"/>
        <end position="153"/>
    </location>
</feature>
<dbReference type="Pfam" id="PF12697">
    <property type="entry name" value="Abhydrolase_6"/>
    <property type="match status" value="1"/>
</dbReference>
<dbReference type="RefSeq" id="WP_123100950.1">
    <property type="nucleotide sequence ID" value="NZ_RIBZ01000234.1"/>
</dbReference>
<proteinExistence type="predicted"/>
<evidence type="ECO:0000259" key="2">
    <source>
        <dbReference type="Pfam" id="PF12697"/>
    </source>
</evidence>